<sequence length="180" mass="19893">MKSRFTATTIALAALISAQVTSAQEAGQTCVKQEDLTDAVLFVMPVAYSAFQEKCSGQLESDGFVAREGEIFISRYAGLQEKAWPGAYSFFKTFAVRDAKDDEMSTLFDSLPPELLRPFFELMIEAELGKSIKSADCEKIERVLEPLAPLPPQNFGTLVSTIFDIIPDIQNPKICPVKEK</sequence>
<comment type="caution">
    <text evidence="2">The sequence shown here is derived from an EMBL/GenBank/DDBJ whole genome shotgun (WGS) entry which is preliminary data.</text>
</comment>
<evidence type="ECO:0000313" key="3">
    <source>
        <dbReference type="Proteomes" id="UP000468943"/>
    </source>
</evidence>
<name>A0A6I4SQ48_9SPHN</name>
<dbReference type="RefSeq" id="WP_160598105.1">
    <property type="nucleotide sequence ID" value="NZ_WTYS01000001.1"/>
</dbReference>
<keyword evidence="1" id="KW-0732">Signal</keyword>
<accession>A0A6I4SQ48</accession>
<evidence type="ECO:0000313" key="2">
    <source>
        <dbReference type="EMBL" id="MXO56967.1"/>
    </source>
</evidence>
<reference evidence="2 3" key="1">
    <citation type="submission" date="2019-12" db="EMBL/GenBank/DDBJ databases">
        <title>Genomic-based taxomic classification of the family Erythrobacteraceae.</title>
        <authorList>
            <person name="Xu L."/>
        </authorList>
    </citation>
    <scope>NUCLEOTIDE SEQUENCE [LARGE SCALE GENOMIC DNA]</scope>
    <source>
        <strain evidence="2 3">JCM 17802</strain>
    </source>
</reference>
<dbReference type="Proteomes" id="UP000468943">
    <property type="component" value="Unassembled WGS sequence"/>
</dbReference>
<feature type="chain" id="PRO_5026326940" evidence="1">
    <location>
        <begin position="24"/>
        <end position="180"/>
    </location>
</feature>
<feature type="signal peptide" evidence="1">
    <location>
        <begin position="1"/>
        <end position="23"/>
    </location>
</feature>
<dbReference type="OrthoDB" id="7594050at2"/>
<dbReference type="AlphaFoldDB" id="A0A6I4SQ48"/>
<dbReference type="EMBL" id="WTYS01000001">
    <property type="protein sequence ID" value="MXO56967.1"/>
    <property type="molecule type" value="Genomic_DNA"/>
</dbReference>
<gene>
    <name evidence="2" type="ORF">GRI36_08725</name>
</gene>
<protein>
    <submittedName>
        <fullName evidence="2">Uncharacterized protein</fullName>
    </submittedName>
</protein>
<organism evidence="2 3">
    <name type="scientific">Pontixanthobacter gangjinensis</name>
    <dbReference type="NCBI Taxonomy" id="1028742"/>
    <lineage>
        <taxon>Bacteria</taxon>
        <taxon>Pseudomonadati</taxon>
        <taxon>Pseudomonadota</taxon>
        <taxon>Alphaproteobacteria</taxon>
        <taxon>Sphingomonadales</taxon>
        <taxon>Erythrobacteraceae</taxon>
        <taxon>Pontixanthobacter</taxon>
    </lineage>
</organism>
<keyword evidence="3" id="KW-1185">Reference proteome</keyword>
<evidence type="ECO:0000256" key="1">
    <source>
        <dbReference type="SAM" id="SignalP"/>
    </source>
</evidence>
<proteinExistence type="predicted"/>